<dbReference type="Proteomes" id="UP000268033">
    <property type="component" value="Unassembled WGS sequence"/>
</dbReference>
<keyword evidence="4" id="KW-1185">Reference proteome</keyword>
<dbReference type="EMBL" id="RJUL01000009">
    <property type="protein sequence ID" value="ROQ22645.1"/>
    <property type="molecule type" value="Genomic_DNA"/>
</dbReference>
<dbReference type="PANTHER" id="PTHR35562:SF2">
    <property type="entry name" value="DNA ENDONUCLEASE SMRA-RELATED"/>
    <property type="match status" value="1"/>
</dbReference>
<proteinExistence type="predicted"/>
<dbReference type="AlphaFoldDB" id="A0A3N1P2F5"/>
<dbReference type="GO" id="GO:0004520">
    <property type="term" value="F:DNA endonuclease activity"/>
    <property type="evidence" value="ECO:0007669"/>
    <property type="project" value="TreeGrafter"/>
</dbReference>
<dbReference type="SMART" id="SM00463">
    <property type="entry name" value="SMR"/>
    <property type="match status" value="1"/>
</dbReference>
<evidence type="ECO:0000259" key="2">
    <source>
        <dbReference type="PROSITE" id="PS50828"/>
    </source>
</evidence>
<dbReference type="InterPro" id="IPR036063">
    <property type="entry name" value="Smr_dom_sf"/>
</dbReference>
<comment type="caution">
    <text evidence="3">The sequence shown here is derived from an EMBL/GenBank/DDBJ whole genome shotgun (WGS) entry which is preliminary data.</text>
</comment>
<accession>A0A3N1P2F5</accession>
<dbReference type="InterPro" id="IPR002625">
    <property type="entry name" value="Smr_dom"/>
</dbReference>
<protein>
    <submittedName>
        <fullName evidence="3">DNA-nicking Smr family endonuclease</fullName>
    </submittedName>
</protein>
<reference evidence="3 4" key="1">
    <citation type="submission" date="2018-11" db="EMBL/GenBank/DDBJ databases">
        <title>Genomic Encyclopedia of Type Strains, Phase IV (KMG-IV): sequencing the most valuable type-strain genomes for metagenomic binning, comparative biology and taxonomic classification.</title>
        <authorList>
            <person name="Goeker M."/>
        </authorList>
    </citation>
    <scope>NUCLEOTIDE SEQUENCE [LARGE SCALE GENOMIC DNA]</scope>
    <source>
        <strain evidence="3 4">DSM 21945</strain>
    </source>
</reference>
<keyword evidence="3" id="KW-0540">Nuclease</keyword>
<dbReference type="InterPro" id="IPR047688">
    <property type="entry name" value="Endonuc_SmrA"/>
</dbReference>
<dbReference type="Pfam" id="PF01713">
    <property type="entry name" value="Smr"/>
    <property type="match status" value="1"/>
</dbReference>
<name>A0A3N1P2F5_9GAMM</name>
<gene>
    <name evidence="3" type="ORF">EDC28_109134</name>
</gene>
<feature type="region of interest" description="Disordered" evidence="1">
    <location>
        <begin position="20"/>
        <end position="39"/>
    </location>
</feature>
<dbReference type="NCBIfam" id="NF033154">
    <property type="entry name" value="endonuc_SmrA"/>
    <property type="match status" value="1"/>
</dbReference>
<keyword evidence="3" id="KW-0255">Endonuclease</keyword>
<keyword evidence="3" id="KW-0378">Hydrolase</keyword>
<dbReference type="Gene3D" id="3.30.1370.110">
    <property type="match status" value="1"/>
</dbReference>
<evidence type="ECO:0000313" key="3">
    <source>
        <dbReference type="EMBL" id="ROQ22645.1"/>
    </source>
</evidence>
<evidence type="ECO:0000313" key="4">
    <source>
        <dbReference type="Proteomes" id="UP000268033"/>
    </source>
</evidence>
<dbReference type="STRING" id="584787.GCA_001247655_02063"/>
<dbReference type="PANTHER" id="PTHR35562">
    <property type="entry name" value="DNA ENDONUCLEASE SMRA-RELATED"/>
    <property type="match status" value="1"/>
</dbReference>
<dbReference type="PROSITE" id="PS50828">
    <property type="entry name" value="SMR"/>
    <property type="match status" value="1"/>
</dbReference>
<sequence>MHDDDKSLFEKEMLGVKPISRGDHIGLAPKDANSNSKARRAAAEAELAEDLNYLSSESVELVEPHDVLSYKKAGVQDGVFKQLRQGKYDIQSVLDLHKKRFIAARSEVFDFIRTSHRIGLRTLLVLHGRGEHAQPVPALLKSYCAKWLKEMPEVLAYHSAQRHHGSTGALYVLLRKNDEQKRENFERHAKR</sequence>
<dbReference type="RefSeq" id="WP_123422329.1">
    <property type="nucleotide sequence ID" value="NZ_RJUL01000009.1"/>
</dbReference>
<dbReference type="SUPFAM" id="SSF160443">
    <property type="entry name" value="SMR domain-like"/>
    <property type="match status" value="1"/>
</dbReference>
<evidence type="ECO:0000256" key="1">
    <source>
        <dbReference type="SAM" id="MobiDB-lite"/>
    </source>
</evidence>
<feature type="domain" description="Smr" evidence="2">
    <location>
        <begin position="94"/>
        <end position="175"/>
    </location>
</feature>
<organism evidence="3 4">
    <name type="scientific">Gallaecimonas pentaromativorans</name>
    <dbReference type="NCBI Taxonomy" id="584787"/>
    <lineage>
        <taxon>Bacteria</taxon>
        <taxon>Pseudomonadati</taxon>
        <taxon>Pseudomonadota</taxon>
        <taxon>Gammaproteobacteria</taxon>
        <taxon>Enterobacterales</taxon>
        <taxon>Gallaecimonadaceae</taxon>
        <taxon>Gallaecimonas</taxon>
    </lineage>
</organism>